<dbReference type="EMBL" id="VIWU01000001">
    <property type="protein sequence ID" value="TWF80374.1"/>
    <property type="molecule type" value="Genomic_DNA"/>
</dbReference>
<dbReference type="InterPro" id="IPR042490">
    <property type="entry name" value="Thio_Ohase/BAAT_N"/>
</dbReference>
<feature type="transmembrane region" description="Helical" evidence="1">
    <location>
        <begin position="121"/>
        <end position="146"/>
    </location>
</feature>
<feature type="transmembrane region" description="Helical" evidence="1">
    <location>
        <begin position="12"/>
        <end position="35"/>
    </location>
</feature>
<dbReference type="AlphaFoldDB" id="A0A561SZT4"/>
<accession>A0A561SZT4</accession>
<evidence type="ECO:0000256" key="1">
    <source>
        <dbReference type="SAM" id="Phobius"/>
    </source>
</evidence>
<dbReference type="Pfam" id="PF08840">
    <property type="entry name" value="BAAT_C"/>
    <property type="match status" value="1"/>
</dbReference>
<dbReference type="InterPro" id="IPR029058">
    <property type="entry name" value="AB_hydrolase_fold"/>
</dbReference>
<dbReference type="GO" id="GO:0016746">
    <property type="term" value="F:acyltransferase activity"/>
    <property type="evidence" value="ECO:0007669"/>
    <property type="project" value="UniProtKB-KW"/>
</dbReference>
<comment type="caution">
    <text evidence="4">The sequence shown here is derived from an EMBL/GenBank/DDBJ whole genome shotgun (WGS) entry which is preliminary data.</text>
</comment>
<feature type="transmembrane region" description="Helical" evidence="1">
    <location>
        <begin position="80"/>
        <end position="100"/>
    </location>
</feature>
<keyword evidence="1" id="KW-1133">Transmembrane helix</keyword>
<dbReference type="GO" id="GO:0006631">
    <property type="term" value="P:fatty acid metabolic process"/>
    <property type="evidence" value="ECO:0007669"/>
    <property type="project" value="TreeGrafter"/>
</dbReference>
<feature type="domain" description="Acyl-CoA thioester hydrolase/bile acid-CoA amino acid N-acetyltransferase" evidence="2">
    <location>
        <begin position="230"/>
        <end position="350"/>
    </location>
</feature>
<evidence type="ECO:0000259" key="2">
    <source>
        <dbReference type="Pfam" id="PF04775"/>
    </source>
</evidence>
<evidence type="ECO:0000313" key="5">
    <source>
        <dbReference type="Proteomes" id="UP000321261"/>
    </source>
</evidence>
<dbReference type="Proteomes" id="UP000321261">
    <property type="component" value="Unassembled WGS sequence"/>
</dbReference>
<keyword evidence="4" id="KW-0378">Hydrolase</keyword>
<organism evidence="4 5">
    <name type="scientific">Pseudonocardia hierapolitana</name>
    <dbReference type="NCBI Taxonomy" id="1128676"/>
    <lineage>
        <taxon>Bacteria</taxon>
        <taxon>Bacillati</taxon>
        <taxon>Actinomycetota</taxon>
        <taxon>Actinomycetes</taxon>
        <taxon>Pseudonocardiales</taxon>
        <taxon>Pseudonocardiaceae</taxon>
        <taxon>Pseudonocardia</taxon>
    </lineage>
</organism>
<evidence type="ECO:0000313" key="4">
    <source>
        <dbReference type="EMBL" id="TWF80374.1"/>
    </source>
</evidence>
<dbReference type="Gene3D" id="2.60.40.2240">
    <property type="entry name" value="Acyl-CoA thioester hydrolase/BAAT N-terminal domain"/>
    <property type="match status" value="1"/>
</dbReference>
<dbReference type="Gene3D" id="3.40.50.1820">
    <property type="entry name" value="alpha/beta hydrolase"/>
    <property type="match status" value="1"/>
</dbReference>
<feature type="domain" description="BAAT/Acyl-CoA thioester hydrolase C-terminal" evidence="3">
    <location>
        <begin position="415"/>
        <end position="643"/>
    </location>
</feature>
<dbReference type="PANTHER" id="PTHR10824">
    <property type="entry name" value="ACYL-COENZYME A THIOESTERASE-RELATED"/>
    <property type="match status" value="1"/>
</dbReference>
<sequence>MGFVLGVLPWVLYWVLIGNVMFRLVVCLVLAVAVGTQVVSRLRRQPWRIFDLGSIVVFAILTLTAFVFTDAILERWLQPLGNLGLFLVALVGLLVGRPFVWEYATEFVDATTARSDRLHAVTTTMTWLWVAVFAAMTVVTMIPPLVDEAATIRDAAGLLSVLCYWVLPCVLLGLAASASGLVPPWFEIRSVPVEQRETEETPAAATQSSAPSDIASDTLVLDVPQDSRHDEPFAVVLHGAPAGSAVELTATGNDLHGRLWRSAAMFAAPASGPVDIALLDPLSGDWERADGDAPLWAMRFAADGVTPDLFVPPTDPWLVTVTARVERVGEVRRTVRRHPPAEGVRSSTVEIDGRPGLLALPPGTAPADGWPAVACFGGSEGGFESQVGPAMLLASRGFAALAASWVDEGAPIVAVPLERFGTTVRFLADHSEVDSDRVAGMAVSRGAEGLLSAVCAHEGPRCRGLVLISPSSVTWQAIGSEGEIPDAPSWTVAGRDVPWLPVRSGALMSQLVRNAWWASRDAAAHRPTLIRLRPAYEAGLRGPATGAADARIPAEQADGPLLLVTGTEDAVWPSGPMAQEVLGRRLRPSDEHLSCRGAGHLVRLGVLPTDAQWTGGIALGGTRTAQAVAQRSATTRITRFLSAVTANSGDDRRRAVGTRRR</sequence>
<dbReference type="OrthoDB" id="3189021at2"/>
<dbReference type="GO" id="GO:0047617">
    <property type="term" value="F:fatty acyl-CoA hydrolase activity"/>
    <property type="evidence" value="ECO:0007669"/>
    <property type="project" value="TreeGrafter"/>
</dbReference>
<proteinExistence type="predicted"/>
<dbReference type="GO" id="GO:0006637">
    <property type="term" value="P:acyl-CoA metabolic process"/>
    <property type="evidence" value="ECO:0007669"/>
    <property type="project" value="TreeGrafter"/>
</dbReference>
<evidence type="ECO:0000259" key="3">
    <source>
        <dbReference type="Pfam" id="PF08840"/>
    </source>
</evidence>
<keyword evidence="1" id="KW-0812">Transmembrane</keyword>
<dbReference type="Pfam" id="PF04775">
    <property type="entry name" value="Bile_Hydr_Trans"/>
    <property type="match status" value="1"/>
</dbReference>
<keyword evidence="5" id="KW-1185">Reference proteome</keyword>
<dbReference type="PANTHER" id="PTHR10824:SF4">
    <property type="entry name" value="ACYL-COENZYME A THIOESTERASE 1-LIKE"/>
    <property type="match status" value="1"/>
</dbReference>
<dbReference type="InterPro" id="IPR014940">
    <property type="entry name" value="BAAT_C"/>
</dbReference>
<keyword evidence="4" id="KW-0012">Acyltransferase</keyword>
<dbReference type="SUPFAM" id="SSF53474">
    <property type="entry name" value="alpha/beta-Hydrolases"/>
    <property type="match status" value="1"/>
</dbReference>
<keyword evidence="1" id="KW-0472">Membrane</keyword>
<keyword evidence="4" id="KW-0808">Transferase</keyword>
<dbReference type="InterPro" id="IPR006862">
    <property type="entry name" value="Thio_Ohase/aa_AcTrfase"/>
</dbReference>
<feature type="transmembrane region" description="Helical" evidence="1">
    <location>
        <begin position="47"/>
        <end position="68"/>
    </location>
</feature>
<feature type="transmembrane region" description="Helical" evidence="1">
    <location>
        <begin position="158"/>
        <end position="182"/>
    </location>
</feature>
<gene>
    <name evidence="4" type="ORF">FHX44_116317</name>
</gene>
<protein>
    <submittedName>
        <fullName evidence="4">Bile acid acyltransferase/acyl-CoA thioester hydrolase-like protein</fullName>
    </submittedName>
</protein>
<reference evidence="4 5" key="1">
    <citation type="submission" date="2019-06" db="EMBL/GenBank/DDBJ databases">
        <title>Sequencing the genomes of 1000 actinobacteria strains.</title>
        <authorList>
            <person name="Klenk H.-P."/>
        </authorList>
    </citation>
    <scope>NUCLEOTIDE SEQUENCE [LARGE SCALE GENOMIC DNA]</scope>
    <source>
        <strain evidence="4 5">DSM 45671</strain>
    </source>
</reference>
<name>A0A561SZT4_9PSEU</name>